<evidence type="ECO:0000313" key="3">
    <source>
        <dbReference type="Proteomes" id="UP001302812"/>
    </source>
</evidence>
<sequence length="186" mass="21383">MASERETNVRCSIEAADAFVEWYYNQINHSKPIAYGYVNGNSTFERAGHPPADICINGLVVATPQEWEKLLEQQRHRPQSLSLDKNAVHYVVEGYDVHVINSDYRFAAPQKMLDIHGPSDGVRMMMMLTVTGSVYFGANKKDNEDYTLKQHFHDVFILVPNWEILEKPGARYGRKYLIASHNYRAF</sequence>
<dbReference type="Proteomes" id="UP001302812">
    <property type="component" value="Unassembled WGS sequence"/>
</dbReference>
<dbReference type="EMBL" id="MU853356">
    <property type="protein sequence ID" value="KAK4109499.1"/>
    <property type="molecule type" value="Genomic_DNA"/>
</dbReference>
<dbReference type="PROSITE" id="PS50177">
    <property type="entry name" value="NTF2_DOMAIN"/>
    <property type="match status" value="1"/>
</dbReference>
<feature type="domain" description="NTF2" evidence="1">
    <location>
        <begin position="15"/>
        <end position="185"/>
    </location>
</feature>
<dbReference type="GeneID" id="89940004"/>
<dbReference type="InterPro" id="IPR018222">
    <property type="entry name" value="Nuclear_transport_factor_2_euk"/>
</dbReference>
<evidence type="ECO:0000259" key="1">
    <source>
        <dbReference type="PROSITE" id="PS50177"/>
    </source>
</evidence>
<dbReference type="InterPro" id="IPR032710">
    <property type="entry name" value="NTF2-like_dom_sf"/>
</dbReference>
<keyword evidence="3" id="KW-1185">Reference proteome</keyword>
<reference evidence="2" key="1">
    <citation type="journal article" date="2023" name="Mol. Phylogenet. Evol.">
        <title>Genome-scale phylogeny and comparative genomics of the fungal order Sordariales.</title>
        <authorList>
            <person name="Hensen N."/>
            <person name="Bonometti L."/>
            <person name="Westerberg I."/>
            <person name="Brannstrom I.O."/>
            <person name="Guillou S."/>
            <person name="Cros-Aarteil S."/>
            <person name="Calhoun S."/>
            <person name="Haridas S."/>
            <person name="Kuo A."/>
            <person name="Mondo S."/>
            <person name="Pangilinan J."/>
            <person name="Riley R."/>
            <person name="LaButti K."/>
            <person name="Andreopoulos B."/>
            <person name="Lipzen A."/>
            <person name="Chen C."/>
            <person name="Yan M."/>
            <person name="Daum C."/>
            <person name="Ng V."/>
            <person name="Clum A."/>
            <person name="Steindorff A."/>
            <person name="Ohm R.A."/>
            <person name="Martin F."/>
            <person name="Silar P."/>
            <person name="Natvig D.O."/>
            <person name="Lalanne C."/>
            <person name="Gautier V."/>
            <person name="Ament-Velasquez S.L."/>
            <person name="Kruys A."/>
            <person name="Hutchinson M.I."/>
            <person name="Powell A.J."/>
            <person name="Barry K."/>
            <person name="Miller A.N."/>
            <person name="Grigoriev I.V."/>
            <person name="Debuchy R."/>
            <person name="Gladieux P."/>
            <person name="Hiltunen Thoren M."/>
            <person name="Johannesson H."/>
        </authorList>
    </citation>
    <scope>NUCLEOTIDE SEQUENCE</scope>
    <source>
        <strain evidence="2">CBS 508.74</strain>
    </source>
</reference>
<dbReference type="SUPFAM" id="SSF54427">
    <property type="entry name" value="NTF2-like"/>
    <property type="match status" value="1"/>
</dbReference>
<reference evidence="2" key="2">
    <citation type="submission" date="2023-05" db="EMBL/GenBank/DDBJ databases">
        <authorList>
            <consortium name="Lawrence Berkeley National Laboratory"/>
            <person name="Steindorff A."/>
            <person name="Hensen N."/>
            <person name="Bonometti L."/>
            <person name="Westerberg I."/>
            <person name="Brannstrom I.O."/>
            <person name="Guillou S."/>
            <person name="Cros-Aarteil S."/>
            <person name="Calhoun S."/>
            <person name="Haridas S."/>
            <person name="Kuo A."/>
            <person name="Mondo S."/>
            <person name="Pangilinan J."/>
            <person name="Riley R."/>
            <person name="Labutti K."/>
            <person name="Andreopoulos B."/>
            <person name="Lipzen A."/>
            <person name="Chen C."/>
            <person name="Yanf M."/>
            <person name="Daum C."/>
            <person name="Ng V."/>
            <person name="Clum A."/>
            <person name="Ohm R."/>
            <person name="Martin F."/>
            <person name="Silar P."/>
            <person name="Natvig D."/>
            <person name="Lalanne C."/>
            <person name="Gautier V."/>
            <person name="Ament-Velasquez S.L."/>
            <person name="Kruys A."/>
            <person name="Hutchinson M.I."/>
            <person name="Powell A.J."/>
            <person name="Barry K."/>
            <person name="Miller A.N."/>
            <person name="Grigoriev I.V."/>
            <person name="Debuchy R."/>
            <person name="Gladieux P."/>
            <person name="Thoren M.H."/>
            <person name="Johannesson H."/>
        </authorList>
    </citation>
    <scope>NUCLEOTIDE SEQUENCE</scope>
    <source>
        <strain evidence="2">CBS 508.74</strain>
    </source>
</reference>
<dbReference type="RefSeq" id="XP_064667069.1">
    <property type="nucleotide sequence ID" value="XM_064815879.1"/>
</dbReference>
<accession>A0AAN6T9Z8</accession>
<protein>
    <recommendedName>
        <fullName evidence="1">NTF2 domain-containing protein</fullName>
    </recommendedName>
</protein>
<evidence type="ECO:0000313" key="2">
    <source>
        <dbReference type="EMBL" id="KAK4109499.1"/>
    </source>
</evidence>
<proteinExistence type="predicted"/>
<organism evidence="2 3">
    <name type="scientific">Canariomyces notabilis</name>
    <dbReference type="NCBI Taxonomy" id="2074819"/>
    <lineage>
        <taxon>Eukaryota</taxon>
        <taxon>Fungi</taxon>
        <taxon>Dikarya</taxon>
        <taxon>Ascomycota</taxon>
        <taxon>Pezizomycotina</taxon>
        <taxon>Sordariomycetes</taxon>
        <taxon>Sordariomycetidae</taxon>
        <taxon>Sordariales</taxon>
        <taxon>Chaetomiaceae</taxon>
        <taxon>Canariomyces</taxon>
    </lineage>
</organism>
<name>A0AAN6T9Z8_9PEZI</name>
<gene>
    <name evidence="2" type="ORF">N656DRAFT_783094</name>
</gene>
<comment type="caution">
    <text evidence="2">The sequence shown here is derived from an EMBL/GenBank/DDBJ whole genome shotgun (WGS) entry which is preliminary data.</text>
</comment>
<dbReference type="AlphaFoldDB" id="A0AAN6T9Z8"/>
<dbReference type="Gene3D" id="3.10.450.50">
    <property type="match status" value="1"/>
</dbReference>